<evidence type="ECO:0000313" key="1">
    <source>
        <dbReference type="EMBL" id="PIO25419.1"/>
    </source>
</evidence>
<dbReference type="Proteomes" id="UP000228934">
    <property type="component" value="Unassembled WGS sequence"/>
</dbReference>
<protein>
    <submittedName>
        <fullName evidence="1">Uncharacterized protein</fullName>
    </submittedName>
</protein>
<reference evidence="2" key="1">
    <citation type="journal article" date="2017" name="Nat. Commun.">
        <title>The North American bullfrog draft genome provides insight into hormonal regulation of long noncoding RNA.</title>
        <authorList>
            <person name="Hammond S.A."/>
            <person name="Warren R.L."/>
            <person name="Vandervalk B.P."/>
            <person name="Kucuk E."/>
            <person name="Khan H."/>
            <person name="Gibb E.A."/>
            <person name="Pandoh P."/>
            <person name="Kirk H."/>
            <person name="Zhao Y."/>
            <person name="Jones M."/>
            <person name="Mungall A.J."/>
            <person name="Coope R."/>
            <person name="Pleasance S."/>
            <person name="Moore R.A."/>
            <person name="Holt R.A."/>
            <person name="Round J.M."/>
            <person name="Ohora S."/>
            <person name="Walle B.V."/>
            <person name="Veldhoen N."/>
            <person name="Helbing C.C."/>
            <person name="Birol I."/>
        </authorList>
    </citation>
    <scope>NUCLEOTIDE SEQUENCE [LARGE SCALE GENOMIC DNA]</scope>
</reference>
<name>A0A2G9RC17_AQUCT</name>
<evidence type="ECO:0000313" key="2">
    <source>
        <dbReference type="Proteomes" id="UP000228934"/>
    </source>
</evidence>
<dbReference type="EMBL" id="KV944133">
    <property type="protein sequence ID" value="PIO25419.1"/>
    <property type="molecule type" value="Genomic_DNA"/>
</dbReference>
<organism evidence="1 2">
    <name type="scientific">Aquarana catesbeiana</name>
    <name type="common">American bullfrog</name>
    <name type="synonym">Rana catesbeiana</name>
    <dbReference type="NCBI Taxonomy" id="8400"/>
    <lineage>
        <taxon>Eukaryota</taxon>
        <taxon>Metazoa</taxon>
        <taxon>Chordata</taxon>
        <taxon>Craniata</taxon>
        <taxon>Vertebrata</taxon>
        <taxon>Euteleostomi</taxon>
        <taxon>Amphibia</taxon>
        <taxon>Batrachia</taxon>
        <taxon>Anura</taxon>
        <taxon>Neobatrachia</taxon>
        <taxon>Ranoidea</taxon>
        <taxon>Ranidae</taxon>
        <taxon>Aquarana</taxon>
    </lineage>
</organism>
<keyword evidence="2" id="KW-1185">Reference proteome</keyword>
<proteinExistence type="predicted"/>
<sequence length="63" mass="7780">MHSVQYNTMHESMTEYITPCIELHCLYLQVLLASRLRFLKSPSLLLSPYQYWRLEPYRLIRFW</sequence>
<gene>
    <name evidence="1" type="ORF">AB205_0080930</name>
</gene>
<accession>A0A2G9RC17</accession>
<dbReference type="AlphaFoldDB" id="A0A2G9RC17"/>